<protein>
    <submittedName>
        <fullName evidence="1">Uncharacterized protein</fullName>
    </submittedName>
</protein>
<proteinExistence type="predicted"/>
<dbReference type="EMBL" id="FZPH01000037">
    <property type="protein sequence ID" value="SNT66308.1"/>
    <property type="molecule type" value="Genomic_DNA"/>
</dbReference>
<name>A0A239PI52_9ACTN</name>
<keyword evidence="2" id="KW-1185">Reference proteome</keyword>
<sequence length="44" mass="4747">MLGLRLIRKLACPEIATSLGMRGVTRLWLGSDSYLASGDIIQVA</sequence>
<dbReference type="AlphaFoldDB" id="A0A239PI52"/>
<evidence type="ECO:0000313" key="2">
    <source>
        <dbReference type="Proteomes" id="UP000198362"/>
    </source>
</evidence>
<reference evidence="1 2" key="1">
    <citation type="submission" date="2017-06" db="EMBL/GenBank/DDBJ databases">
        <authorList>
            <person name="Kim H.J."/>
            <person name="Triplett B.A."/>
        </authorList>
    </citation>
    <scope>NUCLEOTIDE SEQUENCE [LARGE SCALE GENOMIC DNA]</scope>
    <source>
        <strain evidence="1 2">CGMCC 4.5593</strain>
    </source>
</reference>
<accession>A0A239PI52</accession>
<organism evidence="1 2">
    <name type="scientific">Asanoa hainanensis</name>
    <dbReference type="NCBI Taxonomy" id="560556"/>
    <lineage>
        <taxon>Bacteria</taxon>
        <taxon>Bacillati</taxon>
        <taxon>Actinomycetota</taxon>
        <taxon>Actinomycetes</taxon>
        <taxon>Micromonosporales</taxon>
        <taxon>Micromonosporaceae</taxon>
        <taxon>Asanoa</taxon>
    </lineage>
</organism>
<dbReference type="Proteomes" id="UP000198362">
    <property type="component" value="Unassembled WGS sequence"/>
</dbReference>
<gene>
    <name evidence="1" type="ORF">SAMN05421812_13719</name>
</gene>
<evidence type="ECO:0000313" key="1">
    <source>
        <dbReference type="EMBL" id="SNT66308.1"/>
    </source>
</evidence>